<dbReference type="Proteomes" id="UP000217954">
    <property type="component" value="Chromosome"/>
</dbReference>
<reference evidence="3" key="1">
    <citation type="journal article" date="2017" name="Genome Announc.">
        <title>Complete Genome Sequence of Mycobacterium stephanolepidis.</title>
        <authorList>
            <person name="Fukano H."/>
            <person name="Yoshida M."/>
            <person name="Katayama Y."/>
            <person name="Omatsu T."/>
            <person name="Mizutani T."/>
            <person name="Kurata O."/>
            <person name="Wada S."/>
            <person name="Hoshino Y."/>
        </authorList>
    </citation>
    <scope>NUCLEOTIDE SEQUENCE [LARGE SCALE GENOMIC DNA]</scope>
    <source>
        <strain evidence="3">NJB0901</strain>
    </source>
</reference>
<accession>A0A1Z4ETF9</accession>
<dbReference type="EMBL" id="AP018165">
    <property type="protein sequence ID" value="BAX96239.1"/>
    <property type="molecule type" value="Genomic_DNA"/>
</dbReference>
<dbReference type="AlphaFoldDB" id="A0A1Z4ETF9"/>
<keyword evidence="3" id="KW-1185">Reference proteome</keyword>
<evidence type="ECO:0000313" key="3">
    <source>
        <dbReference type="Proteomes" id="UP000217954"/>
    </source>
</evidence>
<protein>
    <submittedName>
        <fullName evidence="2">Uncharacterized protein</fullName>
    </submittedName>
</protein>
<evidence type="ECO:0000313" key="2">
    <source>
        <dbReference type="EMBL" id="BAX96239.1"/>
    </source>
</evidence>
<gene>
    <name evidence="2" type="ORF">MSTE_00904</name>
</gene>
<organism evidence="2 3">
    <name type="scientific">[Mycobacterium] stephanolepidis</name>
    <dbReference type="NCBI Taxonomy" id="1520670"/>
    <lineage>
        <taxon>Bacteria</taxon>
        <taxon>Bacillati</taxon>
        <taxon>Actinomycetota</taxon>
        <taxon>Actinomycetes</taxon>
        <taxon>Mycobacteriales</taxon>
        <taxon>Mycobacteriaceae</taxon>
        <taxon>Mycobacteroides</taxon>
    </lineage>
</organism>
<sequence>MPGISEIGDDGGQGGGDNGAVQRGQQHPQQDRDEDEIAALHADHGARGFLIDCFGLRRLLLGFG</sequence>
<evidence type="ECO:0000256" key="1">
    <source>
        <dbReference type="SAM" id="MobiDB-lite"/>
    </source>
</evidence>
<reference evidence="2 3" key="2">
    <citation type="journal article" date="2017" name="Int. J. Syst. Evol. Microbiol.">
        <title>Mycobacterium stephanolepidis sp. nov., a rapidly growing species related to Mycobacterium chelonae, isolated from marine teleost fish, Stephanolepis cirrhifer.</title>
        <authorList>
            <person name="Fukano H."/>
            <person name="Wada S."/>
            <person name="Kurata O."/>
            <person name="Katayama K."/>
            <person name="Fujiwara N."/>
            <person name="Hoshino Y."/>
        </authorList>
    </citation>
    <scope>NUCLEOTIDE SEQUENCE [LARGE SCALE GENOMIC DNA]</scope>
    <source>
        <strain evidence="2 3">NJB0901</strain>
    </source>
</reference>
<proteinExistence type="predicted"/>
<feature type="region of interest" description="Disordered" evidence="1">
    <location>
        <begin position="1"/>
        <end position="33"/>
    </location>
</feature>
<dbReference type="KEGG" id="mste:MSTE_00904"/>
<name>A0A1Z4ETF9_9MYCO</name>